<sequence>MDVIHNIIDDLIVYFYFHWCHLLWPLRQIGNAGQLAAFFSYVKLAHAQRVVVIHEVLGNLHDGRVLGDVQFFRGLGVTAHSLDMDAFLGDIKVVPLIDDFAEAVVLKVVIPGGNAGEIRNKLVVVNNRQVVLE</sequence>
<comment type="caution">
    <text evidence="1">The sequence shown here is derived from an EMBL/GenBank/DDBJ whole genome shotgun (WGS) entry which is preliminary data.</text>
</comment>
<proteinExistence type="predicted"/>
<dbReference type="EMBL" id="VSSQ01109774">
    <property type="protein sequence ID" value="MPN47908.1"/>
    <property type="molecule type" value="Genomic_DNA"/>
</dbReference>
<protein>
    <submittedName>
        <fullName evidence="1">Uncharacterized protein</fullName>
    </submittedName>
</protein>
<organism evidence="1">
    <name type="scientific">bioreactor metagenome</name>
    <dbReference type="NCBI Taxonomy" id="1076179"/>
    <lineage>
        <taxon>unclassified sequences</taxon>
        <taxon>metagenomes</taxon>
        <taxon>ecological metagenomes</taxon>
    </lineage>
</organism>
<dbReference type="AlphaFoldDB" id="A0A645I9I0"/>
<evidence type="ECO:0000313" key="1">
    <source>
        <dbReference type="EMBL" id="MPN47908.1"/>
    </source>
</evidence>
<gene>
    <name evidence="1" type="ORF">SDC9_195512</name>
</gene>
<accession>A0A645I9I0</accession>
<name>A0A645I9I0_9ZZZZ</name>
<reference evidence="1" key="1">
    <citation type="submission" date="2019-08" db="EMBL/GenBank/DDBJ databases">
        <authorList>
            <person name="Kucharzyk K."/>
            <person name="Murdoch R.W."/>
            <person name="Higgins S."/>
            <person name="Loffler F."/>
        </authorList>
    </citation>
    <scope>NUCLEOTIDE SEQUENCE</scope>
</reference>